<evidence type="ECO:0000256" key="9">
    <source>
        <dbReference type="ARBA" id="ARBA00023303"/>
    </source>
</evidence>
<dbReference type="InterPro" id="IPR014743">
    <property type="entry name" value="Cl-channel_core"/>
</dbReference>
<accession>A0A1I1GPV9</accession>
<gene>
    <name evidence="11" type="ORF">SAMN05660453_1138</name>
</gene>
<keyword evidence="12" id="KW-1185">Reference proteome</keyword>
<evidence type="ECO:0000256" key="5">
    <source>
        <dbReference type="ARBA" id="ARBA00023065"/>
    </source>
</evidence>
<dbReference type="EMBL" id="FOLI01000006">
    <property type="protein sequence ID" value="SFC13495.1"/>
    <property type="molecule type" value="Genomic_DNA"/>
</dbReference>
<feature type="transmembrane region" description="Helical" evidence="10">
    <location>
        <begin position="109"/>
        <end position="129"/>
    </location>
</feature>
<dbReference type="Proteomes" id="UP000199376">
    <property type="component" value="Unassembled WGS sequence"/>
</dbReference>
<dbReference type="RefSeq" id="WP_091502881.1">
    <property type="nucleotide sequence ID" value="NZ_FOLI01000006.1"/>
</dbReference>
<keyword evidence="8" id="KW-0868">Chloride</keyword>
<evidence type="ECO:0000256" key="4">
    <source>
        <dbReference type="ARBA" id="ARBA00022989"/>
    </source>
</evidence>
<dbReference type="GO" id="GO:0034707">
    <property type="term" value="C:chloride channel complex"/>
    <property type="evidence" value="ECO:0007669"/>
    <property type="project" value="UniProtKB-KW"/>
</dbReference>
<evidence type="ECO:0000256" key="10">
    <source>
        <dbReference type="SAM" id="Phobius"/>
    </source>
</evidence>
<feature type="transmembrane region" description="Helical" evidence="10">
    <location>
        <begin position="233"/>
        <end position="255"/>
    </location>
</feature>
<sequence>MDESKNQVAEPVVDWRHVFSLLFTSLFLAVLIGISAMLLSYFLDIVADVFMHFHESYHTASPKDVPAFRRLLSVTVGGIIAGVTWYLIRRRDPKVVGIKGALEGKKMPFWKTVINVLTQIFYVGTGGSVGRELAPRQLGVMLSQQVQDFGQKKGFLKLTEEDRQLLLAAAAGAGFAGVYIAPITGMLFSVELLLKKNSIKNIAISLLMSTIACLIGSIAKGFTPYYWVAAADFSHWMLIAALVIGPLAGIFGAWAKQGFAWAQKQQATGKTVLLTMPLVGLLTGLIAWIMPEVMGNGRAVAQLAFHQTNEHLLFFFIVLGLVKFAMTFLTLYGGGTGGTLTPSIALGSVLGLVVSAIFAGVLPGIEPWHFALIGAVALLAASQQAPLMAMFMVFEIAHLHSSALIIFAVAVALSSATAKFYLQVQERRAAQKA</sequence>
<feature type="transmembrane region" description="Helical" evidence="10">
    <location>
        <begin position="311"/>
        <end position="332"/>
    </location>
</feature>
<proteinExistence type="predicted"/>
<evidence type="ECO:0000256" key="7">
    <source>
        <dbReference type="ARBA" id="ARBA00023173"/>
    </source>
</evidence>
<dbReference type="PRINTS" id="PR00762">
    <property type="entry name" value="CLCHANNEL"/>
</dbReference>
<dbReference type="OrthoDB" id="112446at2"/>
<dbReference type="PANTHER" id="PTHR43427:SF6">
    <property type="entry name" value="CHLORIDE CHANNEL PROTEIN CLC-E"/>
    <property type="match status" value="1"/>
</dbReference>
<keyword evidence="4 10" id="KW-1133">Transmembrane helix</keyword>
<evidence type="ECO:0000256" key="2">
    <source>
        <dbReference type="ARBA" id="ARBA00022448"/>
    </source>
</evidence>
<evidence type="ECO:0000256" key="6">
    <source>
        <dbReference type="ARBA" id="ARBA00023136"/>
    </source>
</evidence>
<protein>
    <submittedName>
        <fullName evidence="11">H+/Cl-antiporter ClcA</fullName>
    </submittedName>
</protein>
<organism evidence="11 12">
    <name type="scientific">Fructobacillus durionis</name>
    <dbReference type="NCBI Taxonomy" id="283737"/>
    <lineage>
        <taxon>Bacteria</taxon>
        <taxon>Bacillati</taxon>
        <taxon>Bacillota</taxon>
        <taxon>Bacilli</taxon>
        <taxon>Lactobacillales</taxon>
        <taxon>Lactobacillaceae</taxon>
        <taxon>Fructobacillus</taxon>
    </lineage>
</organism>
<name>A0A1I1GPV9_9LACO</name>
<evidence type="ECO:0000256" key="3">
    <source>
        <dbReference type="ARBA" id="ARBA00022692"/>
    </source>
</evidence>
<dbReference type="SUPFAM" id="SSF81340">
    <property type="entry name" value="Clc chloride channel"/>
    <property type="match status" value="1"/>
</dbReference>
<feature type="transmembrane region" description="Helical" evidence="10">
    <location>
        <begin position="267"/>
        <end position="291"/>
    </location>
</feature>
<dbReference type="Pfam" id="PF00654">
    <property type="entry name" value="Voltage_CLC"/>
    <property type="match status" value="1"/>
</dbReference>
<keyword evidence="5" id="KW-0406">Ion transport</keyword>
<keyword evidence="9" id="KW-0407">Ion channel</keyword>
<feature type="transmembrane region" description="Helical" evidence="10">
    <location>
        <begin position="165"/>
        <end position="190"/>
    </location>
</feature>
<feature type="transmembrane region" description="Helical" evidence="10">
    <location>
        <begin position="21"/>
        <end position="47"/>
    </location>
</feature>
<feature type="transmembrane region" description="Helical" evidence="10">
    <location>
        <begin position="202"/>
        <end position="227"/>
    </location>
</feature>
<dbReference type="Gene3D" id="1.10.3080.10">
    <property type="entry name" value="Clc chloride channel"/>
    <property type="match status" value="1"/>
</dbReference>
<dbReference type="AlphaFoldDB" id="A0A1I1GPV9"/>
<dbReference type="PANTHER" id="PTHR43427">
    <property type="entry name" value="CHLORIDE CHANNEL PROTEIN CLC-E"/>
    <property type="match status" value="1"/>
</dbReference>
<keyword evidence="3 10" id="KW-0812">Transmembrane</keyword>
<dbReference type="STRING" id="283737.SAMN05660453_1138"/>
<keyword evidence="6 10" id="KW-0472">Membrane</keyword>
<keyword evidence="2" id="KW-0813">Transport</keyword>
<dbReference type="InterPro" id="IPR050368">
    <property type="entry name" value="ClC-type_chloride_channel"/>
</dbReference>
<evidence type="ECO:0000313" key="12">
    <source>
        <dbReference type="Proteomes" id="UP000199376"/>
    </source>
</evidence>
<evidence type="ECO:0000313" key="11">
    <source>
        <dbReference type="EMBL" id="SFC13495.1"/>
    </source>
</evidence>
<reference evidence="11 12" key="1">
    <citation type="submission" date="2016-10" db="EMBL/GenBank/DDBJ databases">
        <authorList>
            <person name="de Groot N.N."/>
        </authorList>
    </citation>
    <scope>NUCLEOTIDE SEQUENCE [LARGE SCALE GENOMIC DNA]</scope>
    <source>
        <strain evidence="11 12">DSM 19113</strain>
    </source>
</reference>
<evidence type="ECO:0000256" key="1">
    <source>
        <dbReference type="ARBA" id="ARBA00004141"/>
    </source>
</evidence>
<dbReference type="GO" id="GO:0005254">
    <property type="term" value="F:chloride channel activity"/>
    <property type="evidence" value="ECO:0007669"/>
    <property type="project" value="UniProtKB-KW"/>
</dbReference>
<evidence type="ECO:0000256" key="8">
    <source>
        <dbReference type="ARBA" id="ARBA00023214"/>
    </source>
</evidence>
<feature type="transmembrane region" description="Helical" evidence="10">
    <location>
        <begin position="344"/>
        <end position="362"/>
    </location>
</feature>
<comment type="subcellular location">
    <subcellularLocation>
        <location evidence="1">Membrane</location>
        <topology evidence="1">Multi-pass membrane protein</topology>
    </subcellularLocation>
</comment>
<feature type="transmembrane region" description="Helical" evidence="10">
    <location>
        <begin position="403"/>
        <end position="422"/>
    </location>
</feature>
<feature type="transmembrane region" description="Helical" evidence="10">
    <location>
        <begin position="67"/>
        <end position="88"/>
    </location>
</feature>
<keyword evidence="7" id="KW-0869">Chloride channel</keyword>
<dbReference type="InterPro" id="IPR001807">
    <property type="entry name" value="ClC"/>
</dbReference>